<evidence type="ECO:0008006" key="3">
    <source>
        <dbReference type="Google" id="ProtNLM"/>
    </source>
</evidence>
<organism evidence="1 2">
    <name type="scientific">Gracilimonas sediminicola</name>
    <dbReference type="NCBI Taxonomy" id="2952158"/>
    <lineage>
        <taxon>Bacteria</taxon>
        <taxon>Pseudomonadati</taxon>
        <taxon>Balneolota</taxon>
        <taxon>Balneolia</taxon>
        <taxon>Balneolales</taxon>
        <taxon>Balneolaceae</taxon>
        <taxon>Gracilimonas</taxon>
    </lineage>
</organism>
<reference evidence="1" key="1">
    <citation type="submission" date="2022-06" db="EMBL/GenBank/DDBJ databases">
        <title>Gracilimonas sp. CAU 1638 isolated from sea sediment.</title>
        <authorList>
            <person name="Kim W."/>
        </authorList>
    </citation>
    <scope>NUCLEOTIDE SEQUENCE</scope>
    <source>
        <strain evidence="1">CAU 1638</strain>
    </source>
</reference>
<gene>
    <name evidence="1" type="ORF">NM125_14250</name>
</gene>
<comment type="caution">
    <text evidence="1">The sequence shown here is derived from an EMBL/GenBank/DDBJ whole genome shotgun (WGS) entry which is preliminary data.</text>
</comment>
<evidence type="ECO:0000313" key="1">
    <source>
        <dbReference type="EMBL" id="MCP9292747.1"/>
    </source>
</evidence>
<sequence length="176" mass="20757">MDIKQSQIDSLIDDVAYLEHEAEALKYVIDSVPYDETSPGRRSIAEILMFLDHAQQNYYREVIEDAFKSVRPINLNAYTDPEETFEKDEELAKDIQKLLYKISKHRVAILNLIKNINLIDWEREITKGRQTISLYEFTNQMVRKERATLKEIADLVLTYQNSKQMQRELESRNPES</sequence>
<protein>
    <recommendedName>
        <fullName evidence="3">DinB superfamily protein</fullName>
    </recommendedName>
</protein>
<proteinExistence type="predicted"/>
<dbReference type="AlphaFoldDB" id="A0A9X2L5R5"/>
<evidence type="ECO:0000313" key="2">
    <source>
        <dbReference type="Proteomes" id="UP001139125"/>
    </source>
</evidence>
<keyword evidence="2" id="KW-1185">Reference proteome</keyword>
<dbReference type="Gene3D" id="1.20.120.450">
    <property type="entry name" value="dinb family like domain"/>
    <property type="match status" value="1"/>
</dbReference>
<accession>A0A9X2L5R5</accession>
<dbReference type="EMBL" id="JANDBC010000003">
    <property type="protein sequence ID" value="MCP9292747.1"/>
    <property type="molecule type" value="Genomic_DNA"/>
</dbReference>
<name>A0A9X2L5R5_9BACT</name>
<dbReference type="RefSeq" id="WP_255135645.1">
    <property type="nucleotide sequence ID" value="NZ_JANDBC010000003.1"/>
</dbReference>
<dbReference type="InterPro" id="IPR034660">
    <property type="entry name" value="DinB/YfiT-like"/>
</dbReference>
<dbReference type="Proteomes" id="UP001139125">
    <property type="component" value="Unassembled WGS sequence"/>
</dbReference>